<keyword evidence="3 7" id="KW-0812">Transmembrane</keyword>
<feature type="transmembrane region" description="Helical" evidence="7">
    <location>
        <begin position="115"/>
        <end position="132"/>
    </location>
</feature>
<evidence type="ECO:0000256" key="7">
    <source>
        <dbReference type="SAM" id="Phobius"/>
    </source>
</evidence>
<accession>A0A8B6BJA2</accession>
<feature type="transmembrane region" description="Helical" evidence="7">
    <location>
        <begin position="170"/>
        <end position="192"/>
    </location>
</feature>
<feature type="binding site" evidence="6">
    <location>
        <position position="44"/>
    </location>
    <ligand>
        <name>Zn(2+)</name>
        <dbReference type="ChEBI" id="CHEBI:29105"/>
    </ligand>
</feature>
<evidence type="ECO:0000256" key="3">
    <source>
        <dbReference type="ARBA" id="ARBA00022692"/>
    </source>
</evidence>
<evidence type="ECO:0000256" key="1">
    <source>
        <dbReference type="ARBA" id="ARBA00004141"/>
    </source>
</evidence>
<keyword evidence="5 7" id="KW-0472">Membrane</keyword>
<keyword evidence="6" id="KW-0862">Zinc</keyword>
<feature type="binding site" evidence="6">
    <location>
        <position position="168"/>
    </location>
    <ligand>
        <name>Zn(2+)</name>
        <dbReference type="ChEBI" id="CHEBI:29105"/>
    </ligand>
</feature>
<keyword evidence="9" id="KW-1185">Reference proteome</keyword>
<keyword evidence="6" id="KW-0479">Metal-binding</keyword>
<dbReference type="Pfam" id="PF03006">
    <property type="entry name" value="HlyIII"/>
    <property type="match status" value="1"/>
</dbReference>
<sequence length="202" mass="23037">MMIIPSMFGTWWMVGLAKTKLQTFIAWIFGFALISLFTTSSLFHLFAFMGECKTLKYIFHIGDRAVIYLFIASSYTPWLTLREFNGIGDEVLSIVWTMAVVGILYQYIFHEKYKILELLLYLIIGVCPAIVVCLQRQAAGMFELALGGATYILGVVFFKMDGRMPFAHAIWHCFVAGGALWHYYAICTHLLGHDHDELAMHL</sequence>
<dbReference type="EMBL" id="UYJE01000177">
    <property type="protein sequence ID" value="VDH90864.1"/>
    <property type="molecule type" value="Genomic_DNA"/>
</dbReference>
<feature type="transmembrane region" description="Helical" evidence="7">
    <location>
        <begin position="61"/>
        <end position="79"/>
    </location>
</feature>
<feature type="binding site" evidence="6">
    <location>
        <position position="172"/>
    </location>
    <ligand>
        <name>Zn(2+)</name>
        <dbReference type="ChEBI" id="CHEBI:29105"/>
    </ligand>
</feature>
<organism evidence="8 9">
    <name type="scientific">Mytilus galloprovincialis</name>
    <name type="common">Mediterranean mussel</name>
    <dbReference type="NCBI Taxonomy" id="29158"/>
    <lineage>
        <taxon>Eukaryota</taxon>
        <taxon>Metazoa</taxon>
        <taxon>Spiralia</taxon>
        <taxon>Lophotrochozoa</taxon>
        <taxon>Mollusca</taxon>
        <taxon>Bivalvia</taxon>
        <taxon>Autobranchia</taxon>
        <taxon>Pteriomorphia</taxon>
        <taxon>Mytilida</taxon>
        <taxon>Mytiloidea</taxon>
        <taxon>Mytilidae</taxon>
        <taxon>Mytilinae</taxon>
        <taxon>Mytilus</taxon>
    </lineage>
</organism>
<feature type="transmembrane region" description="Helical" evidence="7">
    <location>
        <begin position="24"/>
        <end position="49"/>
    </location>
</feature>
<dbReference type="AlphaFoldDB" id="A0A8B6BJA2"/>
<evidence type="ECO:0000313" key="9">
    <source>
        <dbReference type="Proteomes" id="UP000596742"/>
    </source>
</evidence>
<name>A0A8B6BJA2_MYTGA</name>
<comment type="subcellular location">
    <subcellularLocation>
        <location evidence="1">Membrane</location>
        <topology evidence="1">Multi-pass membrane protein</topology>
    </subcellularLocation>
</comment>
<evidence type="ECO:0000313" key="8">
    <source>
        <dbReference type="EMBL" id="VDH90864.1"/>
    </source>
</evidence>
<keyword evidence="4 7" id="KW-1133">Transmembrane helix</keyword>
<gene>
    <name evidence="8" type="ORF">MGAL_10B077891</name>
</gene>
<dbReference type="PANTHER" id="PTHR20855:SF3">
    <property type="entry name" value="LD03007P"/>
    <property type="match status" value="1"/>
</dbReference>
<dbReference type="InterPro" id="IPR004254">
    <property type="entry name" value="AdipoR/HlyIII-related"/>
</dbReference>
<feature type="transmembrane region" description="Helical" evidence="7">
    <location>
        <begin position="138"/>
        <end position="158"/>
    </location>
</feature>
<protein>
    <submittedName>
        <fullName evidence="8">Monocyte to macrophage differentiation protein</fullName>
    </submittedName>
</protein>
<dbReference type="GO" id="GO:0016020">
    <property type="term" value="C:membrane"/>
    <property type="evidence" value="ECO:0007669"/>
    <property type="project" value="UniProtKB-SubCell"/>
</dbReference>
<proteinExistence type="inferred from homology"/>
<dbReference type="GO" id="GO:0046872">
    <property type="term" value="F:metal ion binding"/>
    <property type="evidence" value="ECO:0007669"/>
    <property type="project" value="UniProtKB-KW"/>
</dbReference>
<dbReference type="PANTHER" id="PTHR20855">
    <property type="entry name" value="ADIPOR/PROGESTIN RECEPTOR-RELATED"/>
    <property type="match status" value="1"/>
</dbReference>
<dbReference type="OrthoDB" id="186812at2759"/>
<evidence type="ECO:0000256" key="4">
    <source>
        <dbReference type="ARBA" id="ARBA00022989"/>
    </source>
</evidence>
<evidence type="ECO:0000256" key="6">
    <source>
        <dbReference type="PIRSR" id="PIRSR604254-1"/>
    </source>
</evidence>
<dbReference type="Proteomes" id="UP000596742">
    <property type="component" value="Unassembled WGS sequence"/>
</dbReference>
<evidence type="ECO:0000256" key="2">
    <source>
        <dbReference type="ARBA" id="ARBA00007018"/>
    </source>
</evidence>
<comment type="similarity">
    <text evidence="2">Belongs to the ADIPOR family.</text>
</comment>
<reference evidence="8" key="1">
    <citation type="submission" date="2018-11" db="EMBL/GenBank/DDBJ databases">
        <authorList>
            <person name="Alioto T."/>
            <person name="Alioto T."/>
        </authorList>
    </citation>
    <scope>NUCLEOTIDE SEQUENCE</scope>
</reference>
<feature type="transmembrane region" description="Helical" evidence="7">
    <location>
        <begin position="91"/>
        <end position="108"/>
    </location>
</feature>
<comment type="caution">
    <text evidence="8">The sequence shown here is derived from an EMBL/GenBank/DDBJ whole genome shotgun (WGS) entry which is preliminary data.</text>
</comment>
<evidence type="ECO:0000256" key="5">
    <source>
        <dbReference type="ARBA" id="ARBA00023136"/>
    </source>
</evidence>